<dbReference type="PANTHER" id="PTHR35440">
    <property type="entry name" value="TESTIS-EXPRESSED PROTEIN 36"/>
    <property type="match status" value="1"/>
</dbReference>
<proteinExistence type="predicted"/>
<evidence type="ECO:0000313" key="2">
    <source>
        <dbReference type="EMBL" id="KAK2163790.1"/>
    </source>
</evidence>
<sequence>MDRRRKHVSGKTTDGIWGNYKKSNSFSVYDNRHSFQDHGVYFGDSIVSSDNRQHWTDSDFLKHYGKTVTDYDYNTQYKIQYNTQYGAQHTQDSPNKHRFPKIYKEPDANQQKLDTTTTNWFTSPDVPHQTPLQVLATSQEPFPAANAWKYSYHSLAKCYPSYETNTKRYQSWLTTEKPSNMRKHVGNII</sequence>
<protein>
    <recommendedName>
        <fullName evidence="1">Domain of unknown function with conserved HDNR motif domain-containing protein</fullName>
    </recommendedName>
</protein>
<dbReference type="Proteomes" id="UP001208570">
    <property type="component" value="Unassembled WGS sequence"/>
</dbReference>
<evidence type="ECO:0000313" key="3">
    <source>
        <dbReference type="Proteomes" id="UP001208570"/>
    </source>
</evidence>
<dbReference type="EMBL" id="JAODUP010000074">
    <property type="protein sequence ID" value="KAK2163790.1"/>
    <property type="molecule type" value="Genomic_DNA"/>
</dbReference>
<dbReference type="PANTHER" id="PTHR35440:SF1">
    <property type="entry name" value="TESTIS-EXPRESSED PROTEIN 36"/>
    <property type="match status" value="1"/>
</dbReference>
<name>A0AAD9K3P6_9ANNE</name>
<feature type="domain" description="Domain of unknown function with conserved HDNR motif" evidence="1">
    <location>
        <begin position="22"/>
        <end position="118"/>
    </location>
</feature>
<keyword evidence="3" id="KW-1185">Reference proteome</keyword>
<dbReference type="InterPro" id="IPR029369">
    <property type="entry name" value="HDNR"/>
</dbReference>
<gene>
    <name evidence="2" type="ORF">LSH36_74g09021</name>
</gene>
<accession>A0AAD9K3P6</accession>
<comment type="caution">
    <text evidence="2">The sequence shown here is derived from an EMBL/GenBank/DDBJ whole genome shotgun (WGS) entry which is preliminary data.</text>
</comment>
<dbReference type="Pfam" id="PF15115">
    <property type="entry name" value="HDNR"/>
    <property type="match status" value="1"/>
</dbReference>
<reference evidence="2" key="1">
    <citation type="journal article" date="2023" name="Mol. Biol. Evol.">
        <title>Third-Generation Sequencing Reveals the Adaptive Role of the Epigenome in Three Deep-Sea Polychaetes.</title>
        <authorList>
            <person name="Perez M."/>
            <person name="Aroh O."/>
            <person name="Sun Y."/>
            <person name="Lan Y."/>
            <person name="Juniper S.K."/>
            <person name="Young C.R."/>
            <person name="Angers B."/>
            <person name="Qian P.Y."/>
        </authorList>
    </citation>
    <scope>NUCLEOTIDE SEQUENCE</scope>
    <source>
        <strain evidence="2">P08H-3</strain>
    </source>
</reference>
<dbReference type="AlphaFoldDB" id="A0AAD9K3P6"/>
<evidence type="ECO:0000259" key="1">
    <source>
        <dbReference type="Pfam" id="PF15115"/>
    </source>
</evidence>
<organism evidence="2 3">
    <name type="scientific">Paralvinella palmiformis</name>
    <dbReference type="NCBI Taxonomy" id="53620"/>
    <lineage>
        <taxon>Eukaryota</taxon>
        <taxon>Metazoa</taxon>
        <taxon>Spiralia</taxon>
        <taxon>Lophotrochozoa</taxon>
        <taxon>Annelida</taxon>
        <taxon>Polychaeta</taxon>
        <taxon>Sedentaria</taxon>
        <taxon>Canalipalpata</taxon>
        <taxon>Terebellida</taxon>
        <taxon>Terebelliformia</taxon>
        <taxon>Alvinellidae</taxon>
        <taxon>Paralvinella</taxon>
    </lineage>
</organism>